<sequence>MPRPPLSQAGRQQAPATAPEPDQERLGREAAGRCRRLDLATMAVESSGRNKGRQLLCKQAWRPRLDRFRSRLMVNAIALWVHVCMGYSILEKCELIATELGWESAGRCLPYVLKTDSFVL</sequence>
<gene>
    <name evidence="2" type="ORF">BDA96_05G033800</name>
</gene>
<evidence type="ECO:0000256" key="1">
    <source>
        <dbReference type="SAM" id="MobiDB-lite"/>
    </source>
</evidence>
<proteinExistence type="predicted"/>
<dbReference type="AlphaFoldDB" id="A0A921QVM0"/>
<name>A0A921QVM0_SORBI</name>
<dbReference type="EMBL" id="CM027684">
    <property type="protein sequence ID" value="KAG0528691.1"/>
    <property type="molecule type" value="Genomic_DNA"/>
</dbReference>
<protein>
    <submittedName>
        <fullName evidence="2">Uncharacterized protein</fullName>
    </submittedName>
</protein>
<accession>A0A921QVM0</accession>
<comment type="caution">
    <text evidence="2">The sequence shown here is derived from an EMBL/GenBank/DDBJ whole genome shotgun (WGS) entry which is preliminary data.</text>
</comment>
<evidence type="ECO:0000313" key="2">
    <source>
        <dbReference type="EMBL" id="KAG0528691.1"/>
    </source>
</evidence>
<feature type="region of interest" description="Disordered" evidence="1">
    <location>
        <begin position="1"/>
        <end position="29"/>
    </location>
</feature>
<reference evidence="2" key="1">
    <citation type="journal article" date="2019" name="BMC Genomics">
        <title>A new reference genome for Sorghum bicolor reveals high levels of sequence similarity between sweet and grain genotypes: implications for the genetics of sugar metabolism.</title>
        <authorList>
            <person name="Cooper E.A."/>
            <person name="Brenton Z.W."/>
            <person name="Flinn B.S."/>
            <person name="Jenkins J."/>
            <person name="Shu S."/>
            <person name="Flowers D."/>
            <person name="Luo F."/>
            <person name="Wang Y."/>
            <person name="Xia P."/>
            <person name="Barry K."/>
            <person name="Daum C."/>
            <person name="Lipzen A."/>
            <person name="Yoshinaga Y."/>
            <person name="Schmutz J."/>
            <person name="Saski C."/>
            <person name="Vermerris W."/>
            <person name="Kresovich S."/>
        </authorList>
    </citation>
    <scope>NUCLEOTIDE SEQUENCE</scope>
</reference>
<evidence type="ECO:0000313" key="3">
    <source>
        <dbReference type="Proteomes" id="UP000807115"/>
    </source>
</evidence>
<dbReference type="Proteomes" id="UP000807115">
    <property type="component" value="Chromosome 5"/>
</dbReference>
<reference evidence="2" key="2">
    <citation type="submission" date="2020-10" db="EMBL/GenBank/DDBJ databases">
        <authorList>
            <person name="Cooper E.A."/>
            <person name="Brenton Z.W."/>
            <person name="Flinn B.S."/>
            <person name="Jenkins J."/>
            <person name="Shu S."/>
            <person name="Flowers D."/>
            <person name="Luo F."/>
            <person name="Wang Y."/>
            <person name="Xia P."/>
            <person name="Barry K."/>
            <person name="Daum C."/>
            <person name="Lipzen A."/>
            <person name="Yoshinaga Y."/>
            <person name="Schmutz J."/>
            <person name="Saski C."/>
            <person name="Vermerris W."/>
            <person name="Kresovich S."/>
        </authorList>
    </citation>
    <scope>NUCLEOTIDE SEQUENCE</scope>
</reference>
<organism evidence="2 3">
    <name type="scientific">Sorghum bicolor</name>
    <name type="common">Sorghum</name>
    <name type="synonym">Sorghum vulgare</name>
    <dbReference type="NCBI Taxonomy" id="4558"/>
    <lineage>
        <taxon>Eukaryota</taxon>
        <taxon>Viridiplantae</taxon>
        <taxon>Streptophyta</taxon>
        <taxon>Embryophyta</taxon>
        <taxon>Tracheophyta</taxon>
        <taxon>Spermatophyta</taxon>
        <taxon>Magnoliopsida</taxon>
        <taxon>Liliopsida</taxon>
        <taxon>Poales</taxon>
        <taxon>Poaceae</taxon>
        <taxon>PACMAD clade</taxon>
        <taxon>Panicoideae</taxon>
        <taxon>Andropogonodae</taxon>
        <taxon>Andropogoneae</taxon>
        <taxon>Sorghinae</taxon>
        <taxon>Sorghum</taxon>
    </lineage>
</organism>